<evidence type="ECO:0000256" key="8">
    <source>
        <dbReference type="PROSITE-ProRule" id="PRU01026"/>
    </source>
</evidence>
<evidence type="ECO:0000313" key="11">
    <source>
        <dbReference type="Proteomes" id="UP000442535"/>
    </source>
</evidence>
<feature type="binding site" evidence="7 8">
    <location>
        <position position="77"/>
    </location>
    <ligand>
        <name>S-adenosyl-L-methionine</name>
        <dbReference type="ChEBI" id="CHEBI:59789"/>
    </ligand>
</feature>
<feature type="binding site" evidence="7 8">
    <location>
        <position position="56"/>
    </location>
    <ligand>
        <name>S-adenosyl-L-methionine</name>
        <dbReference type="ChEBI" id="CHEBI:59789"/>
    </ligand>
</feature>
<keyword evidence="6 7" id="KW-0694">RNA-binding</keyword>
<dbReference type="InterPro" id="IPR023165">
    <property type="entry name" value="rRNA_Ade_diMease-like_C"/>
</dbReference>
<dbReference type="NCBIfam" id="TIGR00755">
    <property type="entry name" value="ksgA"/>
    <property type="match status" value="1"/>
</dbReference>
<comment type="caution">
    <text evidence="10">The sequence shown here is derived from an EMBL/GenBank/DDBJ whole genome shotgun (WGS) entry which is preliminary data.</text>
</comment>
<evidence type="ECO:0000256" key="6">
    <source>
        <dbReference type="ARBA" id="ARBA00022884"/>
    </source>
</evidence>
<evidence type="ECO:0000256" key="4">
    <source>
        <dbReference type="ARBA" id="ARBA00022679"/>
    </source>
</evidence>
<keyword evidence="2 7" id="KW-0698">rRNA processing</keyword>
<dbReference type="PANTHER" id="PTHR11727">
    <property type="entry name" value="DIMETHYLADENOSINE TRANSFERASE"/>
    <property type="match status" value="1"/>
</dbReference>
<comment type="catalytic activity">
    <reaction evidence="7">
        <text>adenosine(1518)/adenosine(1519) in 16S rRNA + 4 S-adenosyl-L-methionine = N(6)-dimethyladenosine(1518)/N(6)-dimethyladenosine(1519) in 16S rRNA + 4 S-adenosyl-L-homocysteine + 4 H(+)</text>
        <dbReference type="Rhea" id="RHEA:19609"/>
        <dbReference type="Rhea" id="RHEA-COMP:10232"/>
        <dbReference type="Rhea" id="RHEA-COMP:10233"/>
        <dbReference type="ChEBI" id="CHEBI:15378"/>
        <dbReference type="ChEBI" id="CHEBI:57856"/>
        <dbReference type="ChEBI" id="CHEBI:59789"/>
        <dbReference type="ChEBI" id="CHEBI:74411"/>
        <dbReference type="ChEBI" id="CHEBI:74493"/>
        <dbReference type="EC" id="2.1.1.182"/>
    </reaction>
</comment>
<feature type="binding site" evidence="7 8">
    <location>
        <position position="27"/>
    </location>
    <ligand>
        <name>S-adenosyl-L-methionine</name>
        <dbReference type="ChEBI" id="CHEBI:59789"/>
    </ligand>
</feature>
<feature type="domain" description="Ribosomal RNA adenine methylase transferase N-terminal" evidence="9">
    <location>
        <begin position="34"/>
        <end position="216"/>
    </location>
</feature>
<dbReference type="GO" id="GO:0005829">
    <property type="term" value="C:cytosol"/>
    <property type="evidence" value="ECO:0007669"/>
    <property type="project" value="TreeGrafter"/>
</dbReference>
<organism evidence="10 11">
    <name type="scientific">Mobiluncus porci</name>
    <dbReference type="NCBI Taxonomy" id="2652278"/>
    <lineage>
        <taxon>Bacteria</taxon>
        <taxon>Bacillati</taxon>
        <taxon>Actinomycetota</taxon>
        <taxon>Actinomycetes</taxon>
        <taxon>Actinomycetales</taxon>
        <taxon>Actinomycetaceae</taxon>
        <taxon>Mobiluncus</taxon>
    </lineage>
</organism>
<dbReference type="AlphaFoldDB" id="A0A7K0K4J0"/>
<evidence type="ECO:0000256" key="3">
    <source>
        <dbReference type="ARBA" id="ARBA00022603"/>
    </source>
</evidence>
<dbReference type="RefSeq" id="WP_287847961.1">
    <property type="nucleotide sequence ID" value="NZ_VUMY01000018.1"/>
</dbReference>
<dbReference type="Gene3D" id="3.40.50.150">
    <property type="entry name" value="Vaccinia Virus protein VP39"/>
    <property type="match status" value="1"/>
</dbReference>
<reference evidence="10 11" key="1">
    <citation type="submission" date="2019-08" db="EMBL/GenBank/DDBJ databases">
        <title>In-depth cultivation of the pig gut microbiome towards novel bacterial diversity and tailored functional studies.</title>
        <authorList>
            <person name="Wylensek D."/>
            <person name="Hitch T.C.A."/>
            <person name="Clavel T."/>
        </authorList>
    </citation>
    <scope>NUCLEOTIDE SEQUENCE [LARGE SCALE GENOMIC DNA]</scope>
    <source>
        <strain evidence="10 11">RF-GAM-744-WT-7</strain>
    </source>
</reference>
<comment type="similarity">
    <text evidence="7">Belongs to the class I-like SAM-binding methyltransferase superfamily. rRNA adenine N(6)-methyltransferase family. RsmA subfamily.</text>
</comment>
<dbReference type="InterPro" id="IPR029063">
    <property type="entry name" value="SAM-dependent_MTases_sf"/>
</dbReference>
<gene>
    <name evidence="7 10" type="primary">rsmA</name>
    <name evidence="7" type="synonym">ksgA</name>
    <name evidence="10" type="ORF">FYJ63_09175</name>
</gene>
<evidence type="ECO:0000256" key="7">
    <source>
        <dbReference type="HAMAP-Rule" id="MF_00607"/>
    </source>
</evidence>
<dbReference type="SUPFAM" id="SSF53335">
    <property type="entry name" value="S-adenosyl-L-methionine-dependent methyltransferases"/>
    <property type="match status" value="1"/>
</dbReference>
<dbReference type="EC" id="2.1.1.182" evidence="7"/>
<evidence type="ECO:0000259" key="9">
    <source>
        <dbReference type="SMART" id="SM00650"/>
    </source>
</evidence>
<evidence type="ECO:0000256" key="5">
    <source>
        <dbReference type="ARBA" id="ARBA00022691"/>
    </source>
</evidence>
<dbReference type="InterPro" id="IPR011530">
    <property type="entry name" value="rRNA_adenine_dimethylase"/>
</dbReference>
<evidence type="ECO:0000256" key="2">
    <source>
        <dbReference type="ARBA" id="ARBA00022552"/>
    </source>
</evidence>
<dbReference type="Proteomes" id="UP000442535">
    <property type="component" value="Unassembled WGS sequence"/>
</dbReference>
<evidence type="ECO:0000313" key="10">
    <source>
        <dbReference type="EMBL" id="MST50391.1"/>
    </source>
</evidence>
<keyword evidence="3 7" id="KW-0489">Methyltransferase</keyword>
<comment type="function">
    <text evidence="7">Specifically dimethylates two adjacent adenosines (A1518 and A1519) in the loop of a conserved hairpin near the 3'-end of 16S rRNA in the 30S particle. May play a critical role in biogenesis of 30S subunits.</text>
</comment>
<dbReference type="InterPro" id="IPR020598">
    <property type="entry name" value="rRNA_Ade_methylase_Trfase_N"/>
</dbReference>
<dbReference type="InterPro" id="IPR020596">
    <property type="entry name" value="rRNA_Ade_Mease_Trfase_CS"/>
</dbReference>
<dbReference type="PANTHER" id="PTHR11727:SF7">
    <property type="entry name" value="DIMETHYLADENOSINE TRANSFERASE-RELATED"/>
    <property type="match status" value="1"/>
</dbReference>
<feature type="binding site" evidence="7 8">
    <location>
        <position position="131"/>
    </location>
    <ligand>
        <name>S-adenosyl-L-methionine</name>
        <dbReference type="ChEBI" id="CHEBI:59789"/>
    </ligand>
</feature>
<keyword evidence="4 7" id="KW-0808">Transferase</keyword>
<dbReference type="GO" id="GO:0003723">
    <property type="term" value="F:RNA binding"/>
    <property type="evidence" value="ECO:0007669"/>
    <property type="project" value="UniProtKB-UniRule"/>
</dbReference>
<dbReference type="Gene3D" id="1.10.8.100">
    <property type="entry name" value="Ribosomal RNA adenine dimethylase-like, domain 2"/>
    <property type="match status" value="1"/>
</dbReference>
<dbReference type="SMART" id="SM00650">
    <property type="entry name" value="rADc"/>
    <property type="match status" value="1"/>
</dbReference>
<comment type="subcellular location">
    <subcellularLocation>
        <location evidence="7">Cytoplasm</location>
    </subcellularLocation>
</comment>
<dbReference type="GO" id="GO:0052908">
    <property type="term" value="F:16S rRNA (adenine(1518)-N(6)/adenine(1519)-N(6))-dimethyltransferase activity"/>
    <property type="evidence" value="ECO:0007669"/>
    <property type="project" value="UniProtKB-EC"/>
</dbReference>
<keyword evidence="5 7" id="KW-0949">S-adenosyl-L-methionine</keyword>
<feature type="binding site" evidence="7 8">
    <location>
        <position position="106"/>
    </location>
    <ligand>
        <name>S-adenosyl-L-methionine</name>
        <dbReference type="ChEBI" id="CHEBI:59789"/>
    </ligand>
</feature>
<dbReference type="HAMAP" id="MF_00607">
    <property type="entry name" value="16SrRNA_methyltr_A"/>
    <property type="match status" value="1"/>
</dbReference>
<feature type="binding site" evidence="7 8">
    <location>
        <position position="29"/>
    </location>
    <ligand>
        <name>S-adenosyl-L-methionine</name>
        <dbReference type="ChEBI" id="CHEBI:59789"/>
    </ligand>
</feature>
<sequence>MNLLGTRDIRQLCGELGIRPSKKRGQNFVTDPGTVRRIAALGVVEGEESPTVLEIGPGLGSLTLALLERGAKVAAVEIDRLLAQSLPETVRAHGGNVESLRVIQQDALQTASGAQLVEGTGWEEPRLLVANLPYNVATPLLLHALEVMPKLRRAVVMVQAEVADRWVAKATDEAYGAPSAKLAWWGRAQRAFAVSRQVFIPVPNVDSTVLEFEREDILDRLIQNGLSGLEDASKGQVERLRQETFDVIAQAFGQRRKTLRQALALYAGSPNEAASLVEKAGLDPSLRAERLEVVDFAKIAGVKMNRDGEWQ</sequence>
<accession>A0A7K0K4J0</accession>
<proteinExistence type="inferred from homology"/>
<keyword evidence="1 7" id="KW-0963">Cytoplasm</keyword>
<dbReference type="InterPro" id="IPR001737">
    <property type="entry name" value="KsgA/Erm"/>
</dbReference>
<dbReference type="EMBL" id="VUMY01000018">
    <property type="protein sequence ID" value="MST50391.1"/>
    <property type="molecule type" value="Genomic_DNA"/>
</dbReference>
<keyword evidence="11" id="KW-1185">Reference proteome</keyword>
<dbReference type="PROSITE" id="PS01131">
    <property type="entry name" value="RRNA_A_DIMETH"/>
    <property type="match status" value="1"/>
</dbReference>
<dbReference type="PROSITE" id="PS51689">
    <property type="entry name" value="SAM_RNA_A_N6_MT"/>
    <property type="match status" value="1"/>
</dbReference>
<name>A0A7K0K4J0_9ACTO</name>
<protein>
    <recommendedName>
        <fullName evidence="7">Ribosomal RNA small subunit methyltransferase A</fullName>
        <ecNumber evidence="7">2.1.1.182</ecNumber>
    </recommendedName>
    <alternativeName>
        <fullName evidence="7">16S rRNA (adenine(1518)-N(6)/adenine(1519)-N(6))-dimethyltransferase</fullName>
    </alternativeName>
    <alternativeName>
        <fullName evidence="7">16S rRNA dimethyladenosine transferase</fullName>
    </alternativeName>
    <alternativeName>
        <fullName evidence="7">16S rRNA dimethylase</fullName>
    </alternativeName>
    <alternativeName>
        <fullName evidence="7">S-adenosylmethionine-6-N', N'-adenosyl(rRNA) dimethyltransferase</fullName>
    </alternativeName>
</protein>
<dbReference type="Pfam" id="PF00398">
    <property type="entry name" value="RrnaAD"/>
    <property type="match status" value="1"/>
</dbReference>
<evidence type="ECO:0000256" key="1">
    <source>
        <dbReference type="ARBA" id="ARBA00022490"/>
    </source>
</evidence>